<dbReference type="EMBL" id="AP025564">
    <property type="protein sequence ID" value="BDE96147.1"/>
    <property type="molecule type" value="Genomic_DNA"/>
</dbReference>
<dbReference type="Proteomes" id="UP001320544">
    <property type="component" value="Chromosome"/>
</dbReference>
<protein>
    <submittedName>
        <fullName evidence="2">Nitroreductase</fullName>
    </submittedName>
</protein>
<dbReference type="Gene3D" id="3.40.109.30">
    <property type="entry name" value="putative nitroreductase (tm1586), domain 2"/>
    <property type="match status" value="1"/>
</dbReference>
<organism evidence="2 3">
    <name type="scientific">Raoultibacter timonensis</name>
    <dbReference type="NCBI Taxonomy" id="1907662"/>
    <lineage>
        <taxon>Bacteria</taxon>
        <taxon>Bacillati</taxon>
        <taxon>Actinomycetota</taxon>
        <taxon>Coriobacteriia</taxon>
        <taxon>Eggerthellales</taxon>
        <taxon>Eggerthellaceae</taxon>
        <taxon>Raoultibacter</taxon>
    </lineage>
</organism>
<dbReference type="InterPro" id="IPR029478">
    <property type="entry name" value="TM1586_NiRdase"/>
</dbReference>
<dbReference type="InterPro" id="IPR000415">
    <property type="entry name" value="Nitroreductase-like"/>
</dbReference>
<gene>
    <name evidence="2" type="ORF">CE91St30_14800</name>
</gene>
<reference evidence="2 3" key="1">
    <citation type="submission" date="2022-01" db="EMBL/GenBank/DDBJ databases">
        <title>Novel bile acid biosynthetic pathways are enriched in the microbiome of centenarians.</title>
        <authorList>
            <person name="Sato Y."/>
            <person name="Atarashi K."/>
            <person name="Plichta R.D."/>
            <person name="Arai Y."/>
            <person name="Sasajima S."/>
            <person name="Kearney M.S."/>
            <person name="Suda W."/>
            <person name="Takeshita K."/>
            <person name="Sasaki T."/>
            <person name="Okamoto S."/>
            <person name="Skelly N.A."/>
            <person name="Okamura Y."/>
            <person name="Vlamakis H."/>
            <person name="Li Y."/>
            <person name="Tanoue T."/>
            <person name="Takei H."/>
            <person name="Nittono H."/>
            <person name="Narushima S."/>
            <person name="Irie J."/>
            <person name="Itoh H."/>
            <person name="Moriya K."/>
            <person name="Sugiura Y."/>
            <person name="Suematsu M."/>
            <person name="Moritoki N."/>
            <person name="Shibata S."/>
            <person name="Littman R.D."/>
            <person name="Fischbach A.M."/>
            <person name="Uwamino Y."/>
            <person name="Inoue T."/>
            <person name="Honda A."/>
            <person name="Hattori M."/>
            <person name="Murai T."/>
            <person name="Xavier J.R."/>
            <person name="Hirose N."/>
            <person name="Honda K."/>
        </authorList>
    </citation>
    <scope>NUCLEOTIDE SEQUENCE [LARGE SCALE GENOMIC DNA]</scope>
    <source>
        <strain evidence="2 3">CE91-St30</strain>
    </source>
</reference>
<evidence type="ECO:0000313" key="3">
    <source>
        <dbReference type="Proteomes" id="UP001320544"/>
    </source>
</evidence>
<evidence type="ECO:0000313" key="2">
    <source>
        <dbReference type="EMBL" id="BDE96147.1"/>
    </source>
</evidence>
<dbReference type="RefSeq" id="WP_244412442.1">
    <property type="nucleotide sequence ID" value="NZ_AP025564.1"/>
</dbReference>
<accession>A0ABM7WIL8</accession>
<feature type="domain" description="Putative nitroreductase TM1586" evidence="1">
    <location>
        <begin position="2"/>
        <end position="207"/>
    </location>
</feature>
<dbReference type="SUPFAM" id="SSF55469">
    <property type="entry name" value="FMN-dependent nitroreductase-like"/>
    <property type="match status" value="1"/>
</dbReference>
<proteinExistence type="predicted"/>
<sequence>MDLYASIAQRKSCRKYDMEPLSREVMDEIERAIEGFDHLYPTVELEHRFTKKVKGRFRVEAPHYLVASGNGAPGEQEAAGFLFEQLALWFDAMDIGCVWLGSSKDTETSDTNQDIIVLAFGNCPESVHRTIDQFKRQPIEDMTNAPDDACIQAAHLAPSGMNTQPWYFEKQGDRVLVYEKKLKPPISLAYKLSDIDMGIGLCHYALACKKAGGDFAFARDAGIPSKAGYLPFGVIE</sequence>
<keyword evidence="3" id="KW-1185">Reference proteome</keyword>
<dbReference type="Gene3D" id="3.40.109.10">
    <property type="entry name" value="NADH Oxidase"/>
    <property type="match status" value="1"/>
</dbReference>
<evidence type="ECO:0000259" key="1">
    <source>
        <dbReference type="Pfam" id="PF14512"/>
    </source>
</evidence>
<name>A0ABM7WIL8_9ACTN</name>
<dbReference type="Pfam" id="PF14512">
    <property type="entry name" value="TM1586_NiRdase"/>
    <property type="match status" value="1"/>
</dbReference>